<evidence type="ECO:0000256" key="4">
    <source>
        <dbReference type="ARBA" id="ARBA00022692"/>
    </source>
</evidence>
<gene>
    <name evidence="9" type="ORF">SAMN04490355_100283</name>
</gene>
<dbReference type="SUPFAM" id="SSF103481">
    <property type="entry name" value="Multidrug resistance efflux transporter EmrE"/>
    <property type="match status" value="1"/>
</dbReference>
<dbReference type="GO" id="GO:0005886">
    <property type="term" value="C:plasma membrane"/>
    <property type="evidence" value="ECO:0007669"/>
    <property type="project" value="UniProtKB-SubCell"/>
</dbReference>
<dbReference type="EMBL" id="FOTS01000002">
    <property type="protein sequence ID" value="SFL35684.1"/>
    <property type="molecule type" value="Genomic_DNA"/>
</dbReference>
<keyword evidence="10" id="KW-1185">Reference proteome</keyword>
<evidence type="ECO:0000256" key="8">
    <source>
        <dbReference type="SAM" id="Phobius"/>
    </source>
</evidence>
<evidence type="ECO:0000256" key="5">
    <source>
        <dbReference type="ARBA" id="ARBA00022989"/>
    </source>
</evidence>
<dbReference type="InterPro" id="IPR000390">
    <property type="entry name" value="Small_drug/metabolite_transptr"/>
</dbReference>
<comment type="subcellular location">
    <subcellularLocation>
        <location evidence="1 7">Cell membrane</location>
        <topology evidence="1 7">Multi-pass membrane protein</topology>
    </subcellularLocation>
</comment>
<feature type="transmembrane region" description="Helical" evidence="8">
    <location>
        <begin position="6"/>
        <end position="26"/>
    </location>
</feature>
<dbReference type="PANTHER" id="PTHR30561:SF0">
    <property type="entry name" value="GUANIDINIUM EXPORTER"/>
    <property type="match status" value="1"/>
</dbReference>
<evidence type="ECO:0000256" key="7">
    <source>
        <dbReference type="RuleBase" id="RU003942"/>
    </source>
</evidence>
<organism evidence="9 10">
    <name type="scientific">Pelosinus propionicus DSM 13327</name>
    <dbReference type="NCBI Taxonomy" id="1123291"/>
    <lineage>
        <taxon>Bacteria</taxon>
        <taxon>Bacillati</taxon>
        <taxon>Bacillota</taxon>
        <taxon>Negativicutes</taxon>
        <taxon>Selenomonadales</taxon>
        <taxon>Sporomusaceae</taxon>
        <taxon>Pelosinus</taxon>
    </lineage>
</organism>
<keyword evidence="6 8" id="KW-0472">Membrane</keyword>
<protein>
    <submittedName>
        <fullName evidence="9">Paired small multidrug resistance pump</fullName>
    </submittedName>
</protein>
<sequence length="88" mass="9719">MLKDANSVMMWILIFILIVASFLLLIKAYKLIPVGIAYAVFVGIGTVGTYIVSITFLGETTSKQQVVFLILLLIGIIGLKLTTKEERE</sequence>
<dbReference type="PANTHER" id="PTHR30561">
    <property type="entry name" value="SMR FAMILY PROTON-DEPENDENT DRUG EFFLUX TRANSPORTER SUGE"/>
    <property type="match status" value="1"/>
</dbReference>
<dbReference type="InterPro" id="IPR045324">
    <property type="entry name" value="Small_multidrug_res"/>
</dbReference>
<evidence type="ECO:0000313" key="9">
    <source>
        <dbReference type="EMBL" id="SFL35684.1"/>
    </source>
</evidence>
<dbReference type="Pfam" id="PF00893">
    <property type="entry name" value="Multi_Drug_Res"/>
    <property type="match status" value="1"/>
</dbReference>
<keyword evidence="3" id="KW-1003">Cell membrane</keyword>
<dbReference type="AlphaFoldDB" id="A0A1I4H099"/>
<proteinExistence type="inferred from homology"/>
<dbReference type="STRING" id="1123291.SAMN04490355_100283"/>
<feature type="transmembrane region" description="Helical" evidence="8">
    <location>
        <begin position="64"/>
        <end position="82"/>
    </location>
</feature>
<reference evidence="10" key="1">
    <citation type="submission" date="2016-10" db="EMBL/GenBank/DDBJ databases">
        <authorList>
            <person name="Varghese N."/>
            <person name="Submissions S."/>
        </authorList>
    </citation>
    <scope>NUCLEOTIDE SEQUENCE [LARGE SCALE GENOMIC DNA]</scope>
    <source>
        <strain evidence="10">DSM 13327</strain>
    </source>
</reference>
<accession>A0A1I4H099</accession>
<feature type="transmembrane region" description="Helical" evidence="8">
    <location>
        <begin position="38"/>
        <end position="58"/>
    </location>
</feature>
<keyword evidence="2" id="KW-0813">Transport</keyword>
<dbReference type="InterPro" id="IPR037185">
    <property type="entry name" value="EmrE-like"/>
</dbReference>
<dbReference type="Proteomes" id="UP000199520">
    <property type="component" value="Unassembled WGS sequence"/>
</dbReference>
<name>A0A1I4H099_9FIRM</name>
<comment type="similarity">
    <text evidence="7">Belongs to the drug/metabolite transporter (DMT) superfamily. Small multidrug resistance (SMR) (TC 2.A.7.1) family.</text>
</comment>
<evidence type="ECO:0000256" key="3">
    <source>
        <dbReference type="ARBA" id="ARBA00022475"/>
    </source>
</evidence>
<evidence type="ECO:0000256" key="6">
    <source>
        <dbReference type="ARBA" id="ARBA00023136"/>
    </source>
</evidence>
<keyword evidence="5 8" id="KW-1133">Transmembrane helix</keyword>
<dbReference type="GO" id="GO:0022857">
    <property type="term" value="F:transmembrane transporter activity"/>
    <property type="evidence" value="ECO:0007669"/>
    <property type="project" value="InterPro"/>
</dbReference>
<evidence type="ECO:0000256" key="1">
    <source>
        <dbReference type="ARBA" id="ARBA00004651"/>
    </source>
</evidence>
<dbReference type="Gene3D" id="1.10.3730.20">
    <property type="match status" value="1"/>
</dbReference>
<evidence type="ECO:0000256" key="2">
    <source>
        <dbReference type="ARBA" id="ARBA00022448"/>
    </source>
</evidence>
<keyword evidence="4 7" id="KW-0812">Transmembrane</keyword>
<evidence type="ECO:0000313" key="10">
    <source>
        <dbReference type="Proteomes" id="UP000199520"/>
    </source>
</evidence>